<accession>I3C4W5</accession>
<evidence type="ECO:0000313" key="1">
    <source>
        <dbReference type="EMBL" id="EIJ38658.1"/>
    </source>
</evidence>
<organism evidence="1 2">
    <name type="scientific">Galbibacter orientalis DSM 19592</name>
    <dbReference type="NCBI Taxonomy" id="926559"/>
    <lineage>
        <taxon>Bacteria</taxon>
        <taxon>Pseudomonadati</taxon>
        <taxon>Bacteroidota</taxon>
        <taxon>Flavobacteriia</taxon>
        <taxon>Flavobacteriales</taxon>
        <taxon>Flavobacteriaceae</taxon>
        <taxon>Galbibacter</taxon>
    </lineage>
</organism>
<evidence type="ECO:0000313" key="2">
    <source>
        <dbReference type="Proteomes" id="UP000004690"/>
    </source>
</evidence>
<name>I3C4W5_9FLAO</name>
<dbReference type="HOGENOM" id="CLU_1319496_0_0_10"/>
<dbReference type="EMBL" id="JH651379">
    <property type="protein sequence ID" value="EIJ38658.1"/>
    <property type="molecule type" value="Genomic_DNA"/>
</dbReference>
<dbReference type="AlphaFoldDB" id="I3C4W5"/>
<dbReference type="eggNOG" id="ENOG5032WTT">
    <property type="taxonomic scope" value="Bacteria"/>
</dbReference>
<proteinExistence type="predicted"/>
<protein>
    <recommendedName>
        <fullName evidence="3">SprT-like domain-containing protein</fullName>
    </recommendedName>
</protein>
<dbReference type="OrthoDB" id="1450227at2"/>
<gene>
    <name evidence="1" type="ORF">JoomaDRAFT_1646</name>
</gene>
<dbReference type="Proteomes" id="UP000004690">
    <property type="component" value="Unassembled WGS sequence"/>
</dbReference>
<dbReference type="RefSeq" id="WP_008611914.1">
    <property type="nucleotide sequence ID" value="NZ_JH651379.1"/>
</dbReference>
<keyword evidence="2" id="KW-1185">Reference proteome</keyword>
<sequence>MYDKLNITSNKFKNAIQKFDGDFPVSHLTFNINNSLPSGNYGITKKPANYNITIEMSNTQLSKISDLGSVVAITHEIIHAEIYRKMLSAAKKGDLNQGEYSTQDRINYINSLADNFPGLYDYYWKRYKPTWNHNLMAQHYRNTIADIVQQFDNNRLSRQIYVDIAWAGLRILEDRKESDAWSNLSPSEQNRVLLNLKNNFFNGISNCK</sequence>
<evidence type="ECO:0008006" key="3">
    <source>
        <dbReference type="Google" id="ProtNLM"/>
    </source>
</evidence>
<reference evidence="1 2" key="1">
    <citation type="submission" date="2012-02" db="EMBL/GenBank/DDBJ databases">
        <title>Improved High-Quality Draft genome of Joostella marina DSM 19592.</title>
        <authorList>
            <consortium name="US DOE Joint Genome Institute (JGI-PGF)"/>
            <person name="Lucas S."/>
            <person name="Copeland A."/>
            <person name="Lapidus A."/>
            <person name="Bruce D."/>
            <person name="Goodwin L."/>
            <person name="Pitluck S."/>
            <person name="Peters L."/>
            <person name="Chertkov O."/>
            <person name="Ovchinnikova G."/>
            <person name="Kyrpides N."/>
            <person name="Mavromatis K."/>
            <person name="Detter J.C."/>
            <person name="Han C."/>
            <person name="Land M."/>
            <person name="Hauser L."/>
            <person name="Markowitz V."/>
            <person name="Cheng J.-F."/>
            <person name="Hugenholtz P."/>
            <person name="Woyke T."/>
            <person name="Wu D."/>
            <person name="Tindall B."/>
            <person name="Brambilla E."/>
            <person name="Klenk H.-P."/>
            <person name="Eisen J.A."/>
        </authorList>
    </citation>
    <scope>NUCLEOTIDE SEQUENCE [LARGE SCALE GENOMIC DNA]</scope>
    <source>
        <strain evidence="1 2">DSM 19592</strain>
    </source>
</reference>